<proteinExistence type="predicted"/>
<dbReference type="RefSeq" id="XP_009492283.1">
    <property type="nucleotide sequence ID" value="XM_009494008.1"/>
</dbReference>
<organism evidence="2">
    <name type="scientific">Fonticula alba</name>
    <name type="common">Slime mold</name>
    <dbReference type="NCBI Taxonomy" id="691883"/>
    <lineage>
        <taxon>Eukaryota</taxon>
        <taxon>Rotosphaerida</taxon>
        <taxon>Fonticulaceae</taxon>
        <taxon>Fonticula</taxon>
    </lineage>
</organism>
<feature type="region of interest" description="Disordered" evidence="1">
    <location>
        <begin position="193"/>
        <end position="271"/>
    </location>
</feature>
<feature type="compositionally biased region" description="Acidic residues" evidence="1">
    <location>
        <begin position="199"/>
        <end position="226"/>
    </location>
</feature>
<feature type="region of interest" description="Disordered" evidence="1">
    <location>
        <begin position="351"/>
        <end position="382"/>
    </location>
</feature>
<protein>
    <submittedName>
        <fullName evidence="2">Uncharacterized protein</fullName>
    </submittedName>
</protein>
<feature type="region of interest" description="Disordered" evidence="1">
    <location>
        <begin position="1"/>
        <end position="29"/>
    </location>
</feature>
<evidence type="ECO:0000313" key="2">
    <source>
        <dbReference type="EMBL" id="KCV72582.1"/>
    </source>
</evidence>
<evidence type="ECO:0000313" key="3">
    <source>
        <dbReference type="Proteomes" id="UP000030693"/>
    </source>
</evidence>
<evidence type="ECO:0000256" key="1">
    <source>
        <dbReference type="SAM" id="MobiDB-lite"/>
    </source>
</evidence>
<feature type="compositionally biased region" description="Basic residues" evidence="1">
    <location>
        <begin position="230"/>
        <end position="241"/>
    </location>
</feature>
<dbReference type="GeneID" id="20524898"/>
<feature type="region of interest" description="Disordered" evidence="1">
    <location>
        <begin position="60"/>
        <end position="86"/>
    </location>
</feature>
<dbReference type="EMBL" id="KB932201">
    <property type="protein sequence ID" value="KCV72582.1"/>
    <property type="molecule type" value="Genomic_DNA"/>
</dbReference>
<accession>A0A058ZGG5</accession>
<reference evidence="2" key="1">
    <citation type="submission" date="2013-04" db="EMBL/GenBank/DDBJ databases">
        <title>The Genome Sequence of Fonticula alba ATCC 38817.</title>
        <authorList>
            <consortium name="The Broad Institute Genomics Platform"/>
            <person name="Russ C."/>
            <person name="Cuomo C."/>
            <person name="Burger G."/>
            <person name="Gray M.W."/>
            <person name="Holland P.W.H."/>
            <person name="King N."/>
            <person name="Lang F.B.F."/>
            <person name="Roger A.J."/>
            <person name="Ruiz-Trillo I."/>
            <person name="Brown M."/>
            <person name="Walker B."/>
            <person name="Young S."/>
            <person name="Zeng Q."/>
            <person name="Gargeya S."/>
            <person name="Fitzgerald M."/>
            <person name="Haas B."/>
            <person name="Abouelleil A."/>
            <person name="Allen A.W."/>
            <person name="Alvarado L."/>
            <person name="Arachchi H.M."/>
            <person name="Berlin A.M."/>
            <person name="Chapman S.B."/>
            <person name="Gainer-Dewar J."/>
            <person name="Goldberg J."/>
            <person name="Griggs A."/>
            <person name="Gujja S."/>
            <person name="Hansen M."/>
            <person name="Howarth C."/>
            <person name="Imamovic A."/>
            <person name="Ireland A."/>
            <person name="Larimer J."/>
            <person name="McCowan C."/>
            <person name="Murphy C."/>
            <person name="Pearson M."/>
            <person name="Poon T.W."/>
            <person name="Priest M."/>
            <person name="Roberts A."/>
            <person name="Saif S."/>
            <person name="Shea T."/>
            <person name="Sisk P."/>
            <person name="Sykes S."/>
            <person name="Wortman J."/>
            <person name="Nusbaum C."/>
            <person name="Birren B."/>
        </authorList>
    </citation>
    <scope>NUCLEOTIDE SEQUENCE [LARGE SCALE GENOMIC DNA]</scope>
    <source>
        <strain evidence="2">ATCC 38817</strain>
    </source>
</reference>
<keyword evidence="3" id="KW-1185">Reference proteome</keyword>
<sequence length="382" mass="40723">MNPRYVADPWPQRSRRYATDPRSTSAVDPATADATALAQLGATSSSRQLAHLSQRIALTQNATNSGRSTAPPPAPTAPTRERPPVPMSFLAGARSAFFPPGGGLPSAAATTTGQAALMAAAPTAASRTPSPDDVLVDSLVEDLLQARDTLPSRALASERPALAYVFSKLVEDLRAGRLQPGLAGDADLLKHASDSTLSGDDDDDDDDDYNDGDDVDGFLTGEDDPEGLGARRRRRRLRRQQRGSSRSNHPADMSPTTRRKRFRPNPANEQVNTALRQCIHAVERIRSEHASWIALEADVTRVESMVDVKLGTVVDRLLADLPEPLQEVVSAALSTDTRQLSESDLVRQVAQATEASVPANDSADEGLCSSSSSSSSSNGRRA</sequence>
<dbReference type="AlphaFoldDB" id="A0A058ZGG5"/>
<feature type="compositionally biased region" description="Low complexity" evidence="1">
    <location>
        <begin position="369"/>
        <end position="382"/>
    </location>
</feature>
<dbReference type="Proteomes" id="UP000030693">
    <property type="component" value="Unassembled WGS sequence"/>
</dbReference>
<gene>
    <name evidence="2" type="ORF">H696_00173</name>
</gene>
<name>A0A058ZGG5_FONAL</name>